<feature type="signal peptide" evidence="1">
    <location>
        <begin position="1"/>
        <end position="19"/>
    </location>
</feature>
<dbReference type="Proteomes" id="UP001242368">
    <property type="component" value="Unassembled WGS sequence"/>
</dbReference>
<evidence type="ECO:0000313" key="3">
    <source>
        <dbReference type="EMBL" id="MDN3708593.1"/>
    </source>
</evidence>
<evidence type="ECO:0000313" key="4">
    <source>
        <dbReference type="Proteomes" id="UP001242368"/>
    </source>
</evidence>
<organism evidence="3 4">
    <name type="scientific">Paenimyroides ceti</name>
    <dbReference type="NCBI Taxonomy" id="395087"/>
    <lineage>
        <taxon>Bacteria</taxon>
        <taxon>Pseudomonadati</taxon>
        <taxon>Bacteroidota</taxon>
        <taxon>Flavobacteriia</taxon>
        <taxon>Flavobacteriales</taxon>
        <taxon>Flavobacteriaceae</taxon>
        <taxon>Paenimyroides</taxon>
    </lineage>
</organism>
<sequence>MKKRLLFIAVLACTFTSQAQVTFTPGIRAGANISTISNTDGSSKTGFYIGAVGSLKLAKFYTLQPEISYSSQGAKDISLYNYDDSYNGYIEKKDINLDYVSITLMNKFNFQQLFLQVGPSIDVLVSSSKYIANDIDIATNIGLGIDITKNFTIEARFKMGMIGLIDDYYNSYENSNYYIYNNNRGRTFQIGGIFKF</sequence>
<protein>
    <submittedName>
        <fullName evidence="3">Porin family protein</fullName>
    </submittedName>
</protein>
<dbReference type="EMBL" id="JAUFQU010000001">
    <property type="protein sequence ID" value="MDN3708593.1"/>
    <property type="molecule type" value="Genomic_DNA"/>
</dbReference>
<comment type="caution">
    <text evidence="3">The sequence shown here is derived from an EMBL/GenBank/DDBJ whole genome shotgun (WGS) entry which is preliminary data.</text>
</comment>
<feature type="chain" id="PRO_5045487248" evidence="1">
    <location>
        <begin position="20"/>
        <end position="196"/>
    </location>
</feature>
<evidence type="ECO:0000259" key="2">
    <source>
        <dbReference type="Pfam" id="PF13568"/>
    </source>
</evidence>
<feature type="domain" description="Outer membrane protein beta-barrel" evidence="2">
    <location>
        <begin position="19"/>
        <end position="165"/>
    </location>
</feature>
<keyword evidence="1" id="KW-0732">Signal</keyword>
<dbReference type="InterPro" id="IPR025665">
    <property type="entry name" value="Beta-barrel_OMP_2"/>
</dbReference>
<keyword evidence="4" id="KW-1185">Reference proteome</keyword>
<dbReference type="Pfam" id="PF13568">
    <property type="entry name" value="OMP_b-brl_2"/>
    <property type="match status" value="1"/>
</dbReference>
<evidence type="ECO:0000256" key="1">
    <source>
        <dbReference type="SAM" id="SignalP"/>
    </source>
</evidence>
<accession>A0ABT8CY87</accession>
<proteinExistence type="predicted"/>
<name>A0ABT8CY87_9FLAO</name>
<dbReference type="RefSeq" id="WP_290364452.1">
    <property type="nucleotide sequence ID" value="NZ_JAUFQU010000001.1"/>
</dbReference>
<gene>
    <name evidence="3" type="ORF">QW060_15940</name>
</gene>
<reference evidence="4" key="1">
    <citation type="journal article" date="2019" name="Int. J. Syst. Evol. Microbiol.">
        <title>The Global Catalogue of Microorganisms (GCM) 10K type strain sequencing project: providing services to taxonomists for standard genome sequencing and annotation.</title>
        <authorList>
            <consortium name="The Broad Institute Genomics Platform"/>
            <consortium name="The Broad Institute Genome Sequencing Center for Infectious Disease"/>
            <person name="Wu L."/>
            <person name="Ma J."/>
        </authorList>
    </citation>
    <scope>NUCLEOTIDE SEQUENCE [LARGE SCALE GENOMIC DNA]</scope>
    <source>
        <strain evidence="4">CECT 7184</strain>
    </source>
</reference>